<evidence type="ECO:0000256" key="2">
    <source>
        <dbReference type="ARBA" id="ARBA00023015"/>
    </source>
</evidence>
<dbReference type="InterPro" id="IPR000847">
    <property type="entry name" value="LysR_HTH_N"/>
</dbReference>
<dbReference type="PANTHER" id="PTHR30346:SF0">
    <property type="entry name" value="HCA OPERON TRANSCRIPTIONAL ACTIVATOR HCAR"/>
    <property type="match status" value="1"/>
</dbReference>
<proteinExistence type="inferred from homology"/>
<name>A0ABQ6CJD9_9HYPH</name>
<dbReference type="PRINTS" id="PR00039">
    <property type="entry name" value="HTHLYSR"/>
</dbReference>
<gene>
    <name evidence="6" type="ORF">GCM10007874_27640</name>
</gene>
<evidence type="ECO:0000259" key="5">
    <source>
        <dbReference type="PROSITE" id="PS50931"/>
    </source>
</evidence>
<reference evidence="7" key="1">
    <citation type="journal article" date="2019" name="Int. J. Syst. Evol. Microbiol.">
        <title>The Global Catalogue of Microorganisms (GCM) 10K type strain sequencing project: providing services to taxonomists for standard genome sequencing and annotation.</title>
        <authorList>
            <consortium name="The Broad Institute Genomics Platform"/>
            <consortium name="The Broad Institute Genome Sequencing Center for Infectious Disease"/>
            <person name="Wu L."/>
            <person name="Ma J."/>
        </authorList>
    </citation>
    <scope>NUCLEOTIDE SEQUENCE [LARGE SCALE GENOMIC DNA]</scope>
    <source>
        <strain evidence="7">NBRC 101365</strain>
    </source>
</reference>
<dbReference type="Proteomes" id="UP001156882">
    <property type="component" value="Unassembled WGS sequence"/>
</dbReference>
<accession>A0ABQ6CJD9</accession>
<dbReference type="Pfam" id="PF00126">
    <property type="entry name" value="HTH_1"/>
    <property type="match status" value="1"/>
</dbReference>
<keyword evidence="4" id="KW-0804">Transcription</keyword>
<dbReference type="SUPFAM" id="SSF46785">
    <property type="entry name" value="Winged helix' DNA-binding domain"/>
    <property type="match status" value="1"/>
</dbReference>
<evidence type="ECO:0000256" key="3">
    <source>
        <dbReference type="ARBA" id="ARBA00023125"/>
    </source>
</evidence>
<keyword evidence="7" id="KW-1185">Reference proteome</keyword>
<evidence type="ECO:0000313" key="7">
    <source>
        <dbReference type="Proteomes" id="UP001156882"/>
    </source>
</evidence>
<sequence>MELRHLRYFIALAEELSFTAAAQRLHISQPPLSQQIRDLEHELGTVLFLRTSRKVMLTEAGTAFLAHARSIMASAELAATQVKAIGQGMTGALNVAATGSMLLGPLAALMAEYQRRFPAIVIGLHEMAPDAQLTALLTRAVDVSFLRLPPADAELTRETAWREPVGVFLPAGHRLAGRGAIALSELSEDGHVFLRLRDSTFADYLRKCCIEAGFMPRITQQVIEAYSLTSLVAAGFGVALAPRSVSALSRPEVIYRDLVPPAPAADVSMVYARDQSPVLTRFLSFARRFLAEWRAKQ</sequence>
<comment type="caution">
    <text evidence="6">The sequence shown here is derived from an EMBL/GenBank/DDBJ whole genome shotgun (WGS) entry which is preliminary data.</text>
</comment>
<dbReference type="Gene3D" id="3.40.190.10">
    <property type="entry name" value="Periplasmic binding protein-like II"/>
    <property type="match status" value="2"/>
</dbReference>
<dbReference type="InterPro" id="IPR005119">
    <property type="entry name" value="LysR_subst-bd"/>
</dbReference>
<evidence type="ECO:0000313" key="6">
    <source>
        <dbReference type="EMBL" id="GLS19747.1"/>
    </source>
</evidence>
<dbReference type="InterPro" id="IPR036388">
    <property type="entry name" value="WH-like_DNA-bd_sf"/>
</dbReference>
<dbReference type="Gene3D" id="1.10.10.10">
    <property type="entry name" value="Winged helix-like DNA-binding domain superfamily/Winged helix DNA-binding domain"/>
    <property type="match status" value="1"/>
</dbReference>
<protein>
    <submittedName>
        <fullName evidence="6">LysR family transcriptional regulator</fullName>
    </submittedName>
</protein>
<dbReference type="InterPro" id="IPR036390">
    <property type="entry name" value="WH_DNA-bd_sf"/>
</dbReference>
<dbReference type="RefSeq" id="WP_284312765.1">
    <property type="nucleotide sequence ID" value="NZ_BSPC01000024.1"/>
</dbReference>
<keyword evidence="2" id="KW-0805">Transcription regulation</keyword>
<evidence type="ECO:0000256" key="4">
    <source>
        <dbReference type="ARBA" id="ARBA00023163"/>
    </source>
</evidence>
<comment type="similarity">
    <text evidence="1">Belongs to the LysR transcriptional regulatory family.</text>
</comment>
<evidence type="ECO:0000256" key="1">
    <source>
        <dbReference type="ARBA" id="ARBA00009437"/>
    </source>
</evidence>
<dbReference type="PROSITE" id="PS50931">
    <property type="entry name" value="HTH_LYSR"/>
    <property type="match status" value="1"/>
</dbReference>
<dbReference type="EMBL" id="BSPC01000024">
    <property type="protein sequence ID" value="GLS19747.1"/>
    <property type="molecule type" value="Genomic_DNA"/>
</dbReference>
<organism evidence="6 7">
    <name type="scientific">Labrys miyagiensis</name>
    <dbReference type="NCBI Taxonomy" id="346912"/>
    <lineage>
        <taxon>Bacteria</taxon>
        <taxon>Pseudomonadati</taxon>
        <taxon>Pseudomonadota</taxon>
        <taxon>Alphaproteobacteria</taxon>
        <taxon>Hyphomicrobiales</taxon>
        <taxon>Xanthobacteraceae</taxon>
        <taxon>Labrys</taxon>
    </lineage>
</organism>
<keyword evidence="3" id="KW-0238">DNA-binding</keyword>
<dbReference type="PANTHER" id="PTHR30346">
    <property type="entry name" value="TRANSCRIPTIONAL DUAL REGULATOR HCAR-RELATED"/>
    <property type="match status" value="1"/>
</dbReference>
<dbReference type="SUPFAM" id="SSF53850">
    <property type="entry name" value="Periplasmic binding protein-like II"/>
    <property type="match status" value="1"/>
</dbReference>
<feature type="domain" description="HTH lysR-type" evidence="5">
    <location>
        <begin position="1"/>
        <end position="58"/>
    </location>
</feature>
<dbReference type="Pfam" id="PF03466">
    <property type="entry name" value="LysR_substrate"/>
    <property type="match status" value="1"/>
</dbReference>